<dbReference type="GO" id="GO:0008652">
    <property type="term" value="P:amino acid biosynthetic process"/>
    <property type="evidence" value="ECO:0007669"/>
    <property type="project" value="UniProtKB-KW"/>
</dbReference>
<keyword evidence="1 7" id="KW-0028">Amino-acid biosynthesis</keyword>
<dbReference type="Proteomes" id="UP000245962">
    <property type="component" value="Unassembled WGS sequence"/>
</dbReference>
<dbReference type="PANTHER" id="PTHR21087">
    <property type="entry name" value="SHIKIMATE KINASE"/>
    <property type="match status" value="1"/>
</dbReference>
<comment type="function">
    <text evidence="7">Catalyzes the specific phosphorylation of the 3-hydroxyl group of shikimic acid using ATP as a cosubstrate.</text>
</comment>
<comment type="catalytic activity">
    <reaction evidence="7">
        <text>shikimate + ATP = 3-phosphoshikimate + ADP + H(+)</text>
        <dbReference type="Rhea" id="RHEA:13121"/>
        <dbReference type="ChEBI" id="CHEBI:15378"/>
        <dbReference type="ChEBI" id="CHEBI:30616"/>
        <dbReference type="ChEBI" id="CHEBI:36208"/>
        <dbReference type="ChEBI" id="CHEBI:145989"/>
        <dbReference type="ChEBI" id="CHEBI:456216"/>
        <dbReference type="EC" id="2.7.1.71"/>
    </reaction>
</comment>
<keyword evidence="7" id="KW-0460">Magnesium</keyword>
<dbReference type="InterPro" id="IPR000623">
    <property type="entry name" value="Shikimate_kinase/TSH1"/>
</dbReference>
<dbReference type="GO" id="GO:0009073">
    <property type="term" value="P:aromatic amino acid family biosynthetic process"/>
    <property type="evidence" value="ECO:0007669"/>
    <property type="project" value="UniProtKB-KW"/>
</dbReference>
<dbReference type="OrthoDB" id="9800332at2"/>
<dbReference type="GO" id="GO:0009423">
    <property type="term" value="P:chorismate biosynthetic process"/>
    <property type="evidence" value="ECO:0007669"/>
    <property type="project" value="UniProtKB-UniRule"/>
</dbReference>
<keyword evidence="7" id="KW-0479">Metal-binding</keyword>
<accession>A0A2U0HUT7</accession>
<dbReference type="PANTHER" id="PTHR21087:SF16">
    <property type="entry name" value="SHIKIMATE KINASE 1, CHLOROPLASTIC"/>
    <property type="match status" value="1"/>
</dbReference>
<name>A0A2U0HUT7_9FLAO</name>
<keyword evidence="9" id="KW-1185">Reference proteome</keyword>
<dbReference type="Pfam" id="PF01202">
    <property type="entry name" value="SKI"/>
    <property type="match status" value="1"/>
</dbReference>
<comment type="caution">
    <text evidence="7">Lacks conserved residue(s) required for the propagation of feature annotation.</text>
</comment>
<evidence type="ECO:0000256" key="3">
    <source>
        <dbReference type="ARBA" id="ARBA00022741"/>
    </source>
</evidence>
<keyword evidence="2 7" id="KW-0808">Transferase</keyword>
<evidence type="ECO:0000256" key="1">
    <source>
        <dbReference type="ARBA" id="ARBA00022605"/>
    </source>
</evidence>
<protein>
    <recommendedName>
        <fullName evidence="7">Shikimate kinase</fullName>
        <shortName evidence="7">SK</shortName>
        <ecNumber evidence="7">2.7.1.71</ecNumber>
    </recommendedName>
</protein>
<dbReference type="PRINTS" id="PR01100">
    <property type="entry name" value="SHIKIMTKNASE"/>
</dbReference>
<comment type="subcellular location">
    <subcellularLocation>
        <location evidence="7">Cytoplasm</location>
    </subcellularLocation>
</comment>
<keyword evidence="4 7" id="KW-0418">Kinase</keyword>
<keyword evidence="6 7" id="KW-0057">Aromatic amino acid biosynthesis</keyword>
<dbReference type="GO" id="GO:0005524">
    <property type="term" value="F:ATP binding"/>
    <property type="evidence" value="ECO:0007669"/>
    <property type="project" value="UniProtKB-UniRule"/>
</dbReference>
<comment type="pathway">
    <text evidence="7">Metabolic intermediate biosynthesis; chorismate biosynthesis; chorismate from D-erythrose 4-phosphate and phosphoenolpyruvate: step 5/7.</text>
</comment>
<evidence type="ECO:0000256" key="7">
    <source>
        <dbReference type="HAMAP-Rule" id="MF_00109"/>
    </source>
</evidence>
<feature type="binding site" evidence="7">
    <location>
        <position position="34"/>
    </location>
    <ligand>
        <name>substrate</name>
    </ligand>
</feature>
<dbReference type="EC" id="2.7.1.71" evidence="7"/>
<dbReference type="UniPathway" id="UPA00053">
    <property type="reaction ID" value="UER00088"/>
</dbReference>
<keyword evidence="3 7" id="KW-0547">Nucleotide-binding</keyword>
<dbReference type="SUPFAM" id="SSF52540">
    <property type="entry name" value="P-loop containing nucleoside triphosphate hydrolases"/>
    <property type="match status" value="1"/>
</dbReference>
<dbReference type="GO" id="GO:0004765">
    <property type="term" value="F:shikimate kinase activity"/>
    <property type="evidence" value="ECO:0007669"/>
    <property type="project" value="UniProtKB-UniRule"/>
</dbReference>
<dbReference type="EMBL" id="QEHR01000013">
    <property type="protein sequence ID" value="PVW12607.1"/>
    <property type="molecule type" value="Genomic_DNA"/>
</dbReference>
<proteinExistence type="inferred from homology"/>
<sequence length="175" mass="19873">MFMKIILIGYMGSGKSTVGKPLSEKLNYPYKDLDTEIEHREGKPIASIFAEKGEIYFRKKEAIVLQEILSEKSNMVLATGGGTPCYGTVMDDLNKAENVITVYLKASVEELTARLFPEKETRPLIAHLKAEEDLKDFVRKHLFERAHVYNKADFVIHTDGLHTSKITEKLISHLF</sequence>
<evidence type="ECO:0000313" key="8">
    <source>
        <dbReference type="EMBL" id="PVW12607.1"/>
    </source>
</evidence>
<feature type="binding site" evidence="7">
    <location>
        <position position="16"/>
    </location>
    <ligand>
        <name>Mg(2+)</name>
        <dbReference type="ChEBI" id="CHEBI:18420"/>
    </ligand>
</feature>
<dbReference type="GO" id="GO:0005829">
    <property type="term" value="C:cytosol"/>
    <property type="evidence" value="ECO:0007669"/>
    <property type="project" value="TreeGrafter"/>
</dbReference>
<feature type="binding site" evidence="7">
    <location>
        <position position="122"/>
    </location>
    <ligand>
        <name>ATP</name>
        <dbReference type="ChEBI" id="CHEBI:30616"/>
    </ligand>
</feature>
<dbReference type="AlphaFoldDB" id="A0A2U0HUT7"/>
<comment type="cofactor">
    <cofactor evidence="7">
        <name>Mg(2+)</name>
        <dbReference type="ChEBI" id="CHEBI:18420"/>
    </cofactor>
    <text evidence="7">Binds 1 Mg(2+) ion per subunit.</text>
</comment>
<keyword evidence="7" id="KW-0963">Cytoplasm</keyword>
<feature type="binding site" evidence="7">
    <location>
        <begin position="12"/>
        <end position="17"/>
    </location>
    <ligand>
        <name>ATP</name>
        <dbReference type="ChEBI" id="CHEBI:30616"/>
    </ligand>
</feature>
<dbReference type="InterPro" id="IPR031322">
    <property type="entry name" value="Shikimate/glucono_kinase"/>
</dbReference>
<feature type="binding site" evidence="7">
    <location>
        <position position="58"/>
    </location>
    <ligand>
        <name>substrate</name>
    </ligand>
</feature>
<organism evidence="8 9">
    <name type="scientific">Marixanthomonas spongiae</name>
    <dbReference type="NCBI Taxonomy" id="2174845"/>
    <lineage>
        <taxon>Bacteria</taxon>
        <taxon>Pseudomonadati</taxon>
        <taxon>Bacteroidota</taxon>
        <taxon>Flavobacteriia</taxon>
        <taxon>Flavobacteriales</taxon>
        <taxon>Flavobacteriaceae</taxon>
        <taxon>Marixanthomonas</taxon>
    </lineage>
</organism>
<comment type="caution">
    <text evidence="8">The sequence shown here is derived from an EMBL/GenBank/DDBJ whole genome shotgun (WGS) entry which is preliminary data.</text>
</comment>
<gene>
    <name evidence="7" type="primary">aroK</name>
    <name evidence="8" type="ORF">DDV96_14660</name>
</gene>
<dbReference type="HAMAP" id="MF_00109">
    <property type="entry name" value="Shikimate_kinase"/>
    <property type="match status" value="1"/>
</dbReference>
<evidence type="ECO:0000256" key="5">
    <source>
        <dbReference type="ARBA" id="ARBA00022840"/>
    </source>
</evidence>
<dbReference type="Gene3D" id="3.40.50.300">
    <property type="entry name" value="P-loop containing nucleotide triphosphate hydrolases"/>
    <property type="match status" value="1"/>
</dbReference>
<dbReference type="GO" id="GO:0000287">
    <property type="term" value="F:magnesium ion binding"/>
    <property type="evidence" value="ECO:0007669"/>
    <property type="project" value="UniProtKB-UniRule"/>
</dbReference>
<comment type="similarity">
    <text evidence="7">Belongs to the shikimate kinase family.</text>
</comment>
<evidence type="ECO:0000256" key="2">
    <source>
        <dbReference type="ARBA" id="ARBA00022679"/>
    </source>
</evidence>
<dbReference type="CDD" id="cd00464">
    <property type="entry name" value="SK"/>
    <property type="match status" value="1"/>
</dbReference>
<evidence type="ECO:0000313" key="9">
    <source>
        <dbReference type="Proteomes" id="UP000245962"/>
    </source>
</evidence>
<keyword evidence="5 7" id="KW-0067">ATP-binding</keyword>
<dbReference type="InterPro" id="IPR027417">
    <property type="entry name" value="P-loop_NTPase"/>
</dbReference>
<reference evidence="8 9" key="1">
    <citation type="submission" date="2018-04" db="EMBL/GenBank/DDBJ databases">
        <title>Marixanthomonas spongiae HN-E44 sp. nov., isolated from a marine sponge.</title>
        <authorList>
            <person name="Luo L."/>
            <person name="Zhuang L."/>
        </authorList>
    </citation>
    <scope>NUCLEOTIDE SEQUENCE [LARGE SCALE GENOMIC DNA]</scope>
    <source>
        <strain evidence="8 9">HN-E44</strain>
    </source>
</reference>
<feature type="binding site" evidence="7">
    <location>
        <position position="81"/>
    </location>
    <ligand>
        <name>substrate</name>
    </ligand>
</feature>
<feature type="binding site" evidence="7">
    <location>
        <position position="145"/>
    </location>
    <ligand>
        <name>substrate</name>
    </ligand>
</feature>
<comment type="subunit">
    <text evidence="7">Monomer.</text>
</comment>
<evidence type="ECO:0000256" key="4">
    <source>
        <dbReference type="ARBA" id="ARBA00022777"/>
    </source>
</evidence>
<evidence type="ECO:0000256" key="6">
    <source>
        <dbReference type="ARBA" id="ARBA00023141"/>
    </source>
</evidence>